<evidence type="ECO:0000256" key="6">
    <source>
        <dbReference type="ARBA" id="ARBA00022801"/>
    </source>
</evidence>
<dbReference type="EC" id="3.4.21.4" evidence="11"/>
<dbReference type="GO" id="GO:0004252">
    <property type="term" value="F:serine-type endopeptidase activity"/>
    <property type="evidence" value="ECO:0007669"/>
    <property type="project" value="UniProtKB-EC"/>
</dbReference>
<feature type="chain" id="PRO_5027071704" description="trypsin" evidence="13">
    <location>
        <begin position="17"/>
        <end position="261"/>
    </location>
</feature>
<feature type="domain" description="Peptidase S1" evidence="14">
    <location>
        <begin position="28"/>
        <end position="252"/>
    </location>
</feature>
<dbReference type="InterPro" id="IPR009003">
    <property type="entry name" value="Peptidase_S1_PA"/>
</dbReference>
<keyword evidence="3" id="KW-0964">Secreted</keyword>
<keyword evidence="7 12" id="KW-0720">Serine protease</keyword>
<dbReference type="InterPro" id="IPR050430">
    <property type="entry name" value="Peptidase_S1"/>
</dbReference>
<keyword evidence="9" id="KW-1015">Disulfide bond</keyword>
<dbReference type="GO" id="GO:0007586">
    <property type="term" value="P:digestion"/>
    <property type="evidence" value="ECO:0007669"/>
    <property type="project" value="UniProtKB-KW"/>
</dbReference>
<comment type="similarity">
    <text evidence="2">Belongs to the peptidase S1 family.</text>
</comment>
<evidence type="ECO:0000259" key="14">
    <source>
        <dbReference type="PROSITE" id="PS50240"/>
    </source>
</evidence>
<keyword evidence="5" id="KW-0222">Digestion</keyword>
<evidence type="ECO:0000256" key="2">
    <source>
        <dbReference type="ARBA" id="ARBA00007664"/>
    </source>
</evidence>
<evidence type="ECO:0000256" key="13">
    <source>
        <dbReference type="SAM" id="SignalP"/>
    </source>
</evidence>
<dbReference type="Pfam" id="PF00089">
    <property type="entry name" value="Trypsin"/>
    <property type="match status" value="1"/>
</dbReference>
<accession>A0A6M2DUY1</accession>
<dbReference type="CDD" id="cd00190">
    <property type="entry name" value="Tryp_SPc"/>
    <property type="match status" value="1"/>
</dbReference>
<dbReference type="EMBL" id="GIIL01006227">
    <property type="protein sequence ID" value="NOV49953.1"/>
    <property type="molecule type" value="Transcribed_RNA"/>
</dbReference>
<dbReference type="Gene3D" id="2.40.10.10">
    <property type="entry name" value="Trypsin-like serine proteases"/>
    <property type="match status" value="2"/>
</dbReference>
<evidence type="ECO:0000256" key="4">
    <source>
        <dbReference type="ARBA" id="ARBA00022670"/>
    </source>
</evidence>
<organism evidence="15">
    <name type="scientific">Xenopsylla cheopis</name>
    <name type="common">Oriental rat flea</name>
    <name type="synonym">Pulex cheopis</name>
    <dbReference type="NCBI Taxonomy" id="163159"/>
    <lineage>
        <taxon>Eukaryota</taxon>
        <taxon>Metazoa</taxon>
        <taxon>Ecdysozoa</taxon>
        <taxon>Arthropoda</taxon>
        <taxon>Hexapoda</taxon>
        <taxon>Insecta</taxon>
        <taxon>Pterygota</taxon>
        <taxon>Neoptera</taxon>
        <taxon>Endopterygota</taxon>
        <taxon>Siphonaptera</taxon>
        <taxon>Pulicidae</taxon>
        <taxon>Xenopsyllinae</taxon>
        <taxon>Xenopsylla</taxon>
    </lineage>
</organism>
<evidence type="ECO:0000256" key="1">
    <source>
        <dbReference type="ARBA" id="ARBA00004613"/>
    </source>
</evidence>
<keyword evidence="6 12" id="KW-0378">Hydrolase</keyword>
<dbReference type="FunFam" id="2.40.10.10:FF:000047">
    <property type="entry name" value="Trypsin eta"/>
    <property type="match status" value="1"/>
</dbReference>
<evidence type="ECO:0000256" key="5">
    <source>
        <dbReference type="ARBA" id="ARBA00022757"/>
    </source>
</evidence>
<keyword evidence="4 12" id="KW-0645">Protease</keyword>
<evidence type="ECO:0000256" key="7">
    <source>
        <dbReference type="ARBA" id="ARBA00022825"/>
    </source>
</evidence>
<dbReference type="InterPro" id="IPR033116">
    <property type="entry name" value="TRYPSIN_SER"/>
</dbReference>
<dbReference type="SUPFAM" id="SSF50494">
    <property type="entry name" value="Trypsin-like serine proteases"/>
    <property type="match status" value="1"/>
</dbReference>
<dbReference type="GO" id="GO:0005576">
    <property type="term" value="C:extracellular region"/>
    <property type="evidence" value="ECO:0007669"/>
    <property type="project" value="UniProtKB-SubCell"/>
</dbReference>
<dbReference type="PANTHER" id="PTHR24276:SF97">
    <property type="entry name" value="GH13245P2-RELATED"/>
    <property type="match status" value="1"/>
</dbReference>
<reference evidence="15" key="1">
    <citation type="submission" date="2020-03" db="EMBL/GenBank/DDBJ databases">
        <title>Transcriptomic Profiling of the Digestive Tract of the Rat Flea, Xenopsylla cheopis, Following Blood Feeding and Infection with Yersinia pestis.</title>
        <authorList>
            <person name="Bland D.M."/>
            <person name="Martens C.A."/>
            <person name="Virtaneva K."/>
            <person name="Kanakabandi K."/>
            <person name="Long D."/>
            <person name="Rosenke R."/>
            <person name="Saturday G.A."/>
            <person name="Hoyt F.H."/>
            <person name="Bruno D.P."/>
            <person name="Ribeiro J.M.C."/>
            <person name="Hinnebusch J."/>
        </authorList>
    </citation>
    <scope>NUCLEOTIDE SEQUENCE</scope>
</reference>
<keyword evidence="8" id="KW-0865">Zymogen</keyword>
<sequence>MKFLLGFSIIIGCCAALPKLASRNVDRIVGGDTAKDGSAPYMASLVSTILGSHFCGASIVNERWVLTAAHCAKMFGPHFVKVVVGTNHLFEEDGTAYFAEKILPHENYTATGMHDHDIALIKVSEKIAFNDKVQPLKLFKEFIKGGEELKITGWGLTGSNNIIPPNDLQELTVKALSDEECEQLSQFAPTTQVCAFRKEGQGICMGDSGSPLVFDGQQVGVSSFILNECGAGLPDFYTRVSYYYDWIHNIINQNLDMSQYL</sequence>
<dbReference type="InterPro" id="IPR018114">
    <property type="entry name" value="TRYPSIN_HIS"/>
</dbReference>
<dbReference type="PROSITE" id="PS00135">
    <property type="entry name" value="TRYPSIN_SER"/>
    <property type="match status" value="1"/>
</dbReference>
<dbReference type="PROSITE" id="PS00134">
    <property type="entry name" value="TRYPSIN_HIS"/>
    <property type="match status" value="1"/>
</dbReference>
<dbReference type="SMART" id="SM00020">
    <property type="entry name" value="Tryp_SPc"/>
    <property type="match status" value="1"/>
</dbReference>
<evidence type="ECO:0000256" key="9">
    <source>
        <dbReference type="ARBA" id="ARBA00023157"/>
    </source>
</evidence>
<dbReference type="InterPro" id="IPR043504">
    <property type="entry name" value="Peptidase_S1_PA_chymotrypsin"/>
</dbReference>
<comment type="subcellular location">
    <subcellularLocation>
        <location evidence="1">Secreted</location>
    </subcellularLocation>
</comment>
<feature type="signal peptide" evidence="13">
    <location>
        <begin position="1"/>
        <end position="16"/>
    </location>
</feature>
<dbReference type="PRINTS" id="PR00722">
    <property type="entry name" value="CHYMOTRYPSIN"/>
</dbReference>
<protein>
    <recommendedName>
        <fullName evidence="11">trypsin</fullName>
        <ecNumber evidence="11">3.4.21.4</ecNumber>
    </recommendedName>
</protein>
<evidence type="ECO:0000256" key="8">
    <source>
        <dbReference type="ARBA" id="ARBA00023145"/>
    </source>
</evidence>
<evidence type="ECO:0000256" key="11">
    <source>
        <dbReference type="ARBA" id="ARBA00038868"/>
    </source>
</evidence>
<proteinExistence type="inferred from homology"/>
<keyword evidence="13" id="KW-0732">Signal</keyword>
<dbReference type="PROSITE" id="PS50240">
    <property type="entry name" value="TRYPSIN_DOM"/>
    <property type="match status" value="1"/>
</dbReference>
<comment type="catalytic activity">
    <reaction evidence="10">
        <text>Preferential cleavage: Arg-|-Xaa, Lys-|-Xaa.</text>
        <dbReference type="EC" id="3.4.21.4"/>
    </reaction>
</comment>
<dbReference type="GO" id="GO:0016485">
    <property type="term" value="P:protein processing"/>
    <property type="evidence" value="ECO:0007669"/>
    <property type="project" value="UniProtKB-ARBA"/>
</dbReference>
<dbReference type="InterPro" id="IPR001254">
    <property type="entry name" value="Trypsin_dom"/>
</dbReference>
<evidence type="ECO:0000256" key="3">
    <source>
        <dbReference type="ARBA" id="ARBA00022525"/>
    </source>
</evidence>
<evidence type="ECO:0000256" key="12">
    <source>
        <dbReference type="RuleBase" id="RU363034"/>
    </source>
</evidence>
<evidence type="ECO:0000256" key="10">
    <source>
        <dbReference type="ARBA" id="ARBA00036320"/>
    </source>
</evidence>
<dbReference type="PANTHER" id="PTHR24276">
    <property type="entry name" value="POLYSERASE-RELATED"/>
    <property type="match status" value="1"/>
</dbReference>
<evidence type="ECO:0000313" key="15">
    <source>
        <dbReference type="EMBL" id="NOV49953.1"/>
    </source>
</evidence>
<name>A0A6M2DUY1_XENCH</name>
<dbReference type="AlphaFoldDB" id="A0A6M2DUY1"/>
<dbReference type="InterPro" id="IPR001314">
    <property type="entry name" value="Peptidase_S1A"/>
</dbReference>